<dbReference type="KEGG" id="sap:Sulac_1142"/>
<dbReference type="HOGENOM" id="CLU_2994955_0_0_9"/>
<reference evidence="1 2" key="2">
    <citation type="journal article" date="2012" name="Stand. Genomic Sci.">
        <title>Complete genome sequence of the moderately thermophilic mineral-sulfide-oxidizing firmicute Sulfobacillus acidophilus type strain (NAL(T)).</title>
        <authorList>
            <person name="Anderson I."/>
            <person name="Chertkov O."/>
            <person name="Chen A."/>
            <person name="Saunders E."/>
            <person name="Lapidus A."/>
            <person name="Nolan M."/>
            <person name="Lucas S."/>
            <person name="Hammon N."/>
            <person name="Deshpande S."/>
            <person name="Cheng J.F."/>
            <person name="Han C."/>
            <person name="Tapia R."/>
            <person name="Goodwin L.A."/>
            <person name="Pitluck S."/>
            <person name="Liolios K."/>
            <person name="Pagani I."/>
            <person name="Ivanova N."/>
            <person name="Mikhailova N."/>
            <person name="Pati A."/>
            <person name="Palaniappan K."/>
            <person name="Land M."/>
            <person name="Pan C."/>
            <person name="Rohde M."/>
            <person name="Pukall R."/>
            <person name="Goker M."/>
            <person name="Detter J.C."/>
            <person name="Woyke T."/>
            <person name="Bristow J."/>
            <person name="Eisen J.A."/>
            <person name="Markowitz V."/>
            <person name="Hugenholtz P."/>
            <person name="Kyrpides N.C."/>
            <person name="Klenk H.P."/>
            <person name="Mavromatis K."/>
        </authorList>
    </citation>
    <scope>NUCLEOTIDE SEQUENCE [LARGE SCALE GENOMIC DNA]</scope>
    <source>
        <strain evidence="2">ATCC 700253 / DSM 10332 / NAL</strain>
    </source>
</reference>
<name>G8TUJ5_SULAD</name>
<dbReference type="AlphaFoldDB" id="G8TUJ5"/>
<protein>
    <submittedName>
        <fullName evidence="1">Uncharacterized protein</fullName>
    </submittedName>
</protein>
<gene>
    <name evidence="1" type="ordered locus">Sulac_1142</name>
</gene>
<dbReference type="STRING" id="679936.Sulac_1142"/>
<dbReference type="EMBL" id="CP003179">
    <property type="protein sequence ID" value="AEW04642.1"/>
    <property type="molecule type" value="Genomic_DNA"/>
</dbReference>
<evidence type="ECO:0000313" key="2">
    <source>
        <dbReference type="Proteomes" id="UP000005439"/>
    </source>
</evidence>
<sequence>MKHQPASQCPRCRQSDLLMYQDRTTGDWWAFCEACQYDFAVDSPPSVAVTSSPKTRR</sequence>
<keyword evidence="2" id="KW-1185">Reference proteome</keyword>
<accession>G8TUJ5</accession>
<organism evidence="1 2">
    <name type="scientific">Sulfobacillus acidophilus (strain ATCC 700253 / DSM 10332 / NAL)</name>
    <dbReference type="NCBI Taxonomy" id="679936"/>
    <lineage>
        <taxon>Bacteria</taxon>
        <taxon>Bacillati</taxon>
        <taxon>Bacillota</taxon>
        <taxon>Clostridia</taxon>
        <taxon>Eubacteriales</taxon>
        <taxon>Clostridiales Family XVII. Incertae Sedis</taxon>
        <taxon>Sulfobacillus</taxon>
    </lineage>
</organism>
<evidence type="ECO:0000313" key="1">
    <source>
        <dbReference type="EMBL" id="AEW04642.1"/>
    </source>
</evidence>
<reference evidence="2" key="1">
    <citation type="submission" date="2011-12" db="EMBL/GenBank/DDBJ databases">
        <title>The complete genome of chromosome of Sulfobacillus acidophilus DSM 10332.</title>
        <authorList>
            <person name="Lucas S."/>
            <person name="Han J."/>
            <person name="Lapidus A."/>
            <person name="Bruce D."/>
            <person name="Goodwin L."/>
            <person name="Pitluck S."/>
            <person name="Peters L."/>
            <person name="Kyrpides N."/>
            <person name="Mavromatis K."/>
            <person name="Ivanova N."/>
            <person name="Mikhailova N."/>
            <person name="Chertkov O."/>
            <person name="Saunders E."/>
            <person name="Detter J.C."/>
            <person name="Tapia R."/>
            <person name="Han C."/>
            <person name="Land M."/>
            <person name="Hauser L."/>
            <person name="Markowitz V."/>
            <person name="Cheng J.-F."/>
            <person name="Hugenholtz P."/>
            <person name="Woyke T."/>
            <person name="Wu D."/>
            <person name="Pukall R."/>
            <person name="Gehrich-Schroeter G."/>
            <person name="Schneider S."/>
            <person name="Klenk H.-P."/>
            <person name="Eisen J.A."/>
        </authorList>
    </citation>
    <scope>NUCLEOTIDE SEQUENCE [LARGE SCALE GENOMIC DNA]</scope>
    <source>
        <strain evidence="2">ATCC 700253 / DSM 10332 / NAL</strain>
    </source>
</reference>
<proteinExistence type="predicted"/>
<dbReference type="Proteomes" id="UP000005439">
    <property type="component" value="Chromosome"/>
</dbReference>